<name>A0A6L5HVD4_9PSED</name>
<comment type="caution">
    <text evidence="3">The sequence shown here is derived from an EMBL/GenBank/DDBJ whole genome shotgun (WGS) entry which is preliminary data.</text>
</comment>
<organism evidence="3 4">
    <name type="scientific">Pseudomonas helleri</name>
    <dbReference type="NCBI Taxonomy" id="1608996"/>
    <lineage>
        <taxon>Bacteria</taxon>
        <taxon>Pseudomonadati</taxon>
        <taxon>Pseudomonadota</taxon>
        <taxon>Gammaproteobacteria</taxon>
        <taxon>Pseudomonadales</taxon>
        <taxon>Pseudomonadaceae</taxon>
        <taxon>Pseudomonas</taxon>
    </lineage>
</organism>
<evidence type="ECO:0000313" key="3">
    <source>
        <dbReference type="EMBL" id="MQU07309.1"/>
    </source>
</evidence>
<feature type="transmembrane region" description="Helical" evidence="1">
    <location>
        <begin position="62"/>
        <end position="83"/>
    </location>
</feature>
<dbReference type="Proteomes" id="UP000478064">
    <property type="component" value="Unassembled WGS sequence"/>
</dbReference>
<accession>A0A6L5HVD4</accession>
<dbReference type="Proteomes" id="UP000489190">
    <property type="component" value="Unassembled WGS sequence"/>
</dbReference>
<dbReference type="NCBIfam" id="NF033883">
    <property type="entry name" value="conj_TraQ_IncI1"/>
    <property type="match status" value="1"/>
</dbReference>
<evidence type="ECO:0000313" key="2">
    <source>
        <dbReference type="EMBL" id="MQT90288.1"/>
    </source>
</evidence>
<sequence length="180" mass="18401">MGGGNDAIQMLVNLSHNLLGTFVSLAFTLGGFFAVIGAVTYLASNASASRKAPGQSQSGGKVIAVLLLCGGLAGLDQMIGAAARQFGWQGATFDAISYVDVGTFGVAADAANAVLSLVRMLGVFFALQGMLAWKRSLKDGHSGLTASQDVSSGTLKFVLGVFCVCSPYLLSALQKSLGML</sequence>
<dbReference type="EMBL" id="WIVU01000035">
    <property type="protein sequence ID" value="MQU07309.1"/>
    <property type="molecule type" value="Genomic_DNA"/>
</dbReference>
<dbReference type="AlphaFoldDB" id="A0A6L5HVD4"/>
<keyword evidence="1" id="KW-0472">Membrane</keyword>
<evidence type="ECO:0000313" key="4">
    <source>
        <dbReference type="Proteomes" id="UP000478064"/>
    </source>
</evidence>
<dbReference type="EMBL" id="WIWI01000035">
    <property type="protein sequence ID" value="MQT90288.1"/>
    <property type="molecule type" value="Genomic_DNA"/>
</dbReference>
<dbReference type="InterPro" id="IPR048039">
    <property type="entry name" value="TraQ-like"/>
</dbReference>
<proteinExistence type="predicted"/>
<keyword evidence="1" id="KW-0812">Transmembrane</keyword>
<feature type="transmembrane region" description="Helical" evidence="1">
    <location>
        <begin position="20"/>
        <end position="42"/>
    </location>
</feature>
<feature type="transmembrane region" description="Helical" evidence="1">
    <location>
        <begin position="113"/>
        <end position="133"/>
    </location>
</feature>
<evidence type="ECO:0000313" key="5">
    <source>
        <dbReference type="Proteomes" id="UP000489190"/>
    </source>
</evidence>
<keyword evidence="1" id="KW-1133">Transmembrane helix</keyword>
<protein>
    <submittedName>
        <fullName evidence="3">Conjugal transfer protein TraQ</fullName>
    </submittedName>
</protein>
<reference evidence="4 5" key="1">
    <citation type="submission" date="2019-10" db="EMBL/GenBank/DDBJ databases">
        <title>Evaluation of single-gene subtyping targets for Pseudomonas.</title>
        <authorList>
            <person name="Reichler S.J."/>
            <person name="Orsi R.H."/>
            <person name="Wiedmann M."/>
            <person name="Martin N.H."/>
            <person name="Murphy S.I."/>
        </authorList>
    </citation>
    <scope>NUCLEOTIDE SEQUENCE [LARGE SCALE GENOMIC DNA]</scope>
    <source>
        <strain evidence="3 4">FSL R10-1637</strain>
        <strain evidence="2 5">FSL R10-3254</strain>
    </source>
</reference>
<evidence type="ECO:0000256" key="1">
    <source>
        <dbReference type="SAM" id="Phobius"/>
    </source>
</evidence>
<gene>
    <name evidence="3" type="primary">traQ</name>
    <name evidence="3" type="ORF">GHO27_16600</name>
    <name evidence="2" type="ORF">GHO39_14265</name>
</gene>
<dbReference type="RefSeq" id="WP_048402791.1">
    <property type="nucleotide sequence ID" value="NZ_WIVU01000035.1"/>
</dbReference>